<reference evidence="3" key="1">
    <citation type="journal article" date="2012" name="Nature">
        <title>The oyster genome reveals stress adaptation and complexity of shell formation.</title>
        <authorList>
            <person name="Zhang G."/>
            <person name="Fang X."/>
            <person name="Guo X."/>
            <person name="Li L."/>
            <person name="Luo R."/>
            <person name="Xu F."/>
            <person name="Yang P."/>
            <person name="Zhang L."/>
            <person name="Wang X."/>
            <person name="Qi H."/>
            <person name="Xiong Z."/>
            <person name="Que H."/>
            <person name="Xie Y."/>
            <person name="Holland P.W."/>
            <person name="Paps J."/>
            <person name="Zhu Y."/>
            <person name="Wu F."/>
            <person name="Chen Y."/>
            <person name="Wang J."/>
            <person name="Peng C."/>
            <person name="Meng J."/>
            <person name="Yang L."/>
            <person name="Liu J."/>
            <person name="Wen B."/>
            <person name="Zhang N."/>
            <person name="Huang Z."/>
            <person name="Zhu Q."/>
            <person name="Feng Y."/>
            <person name="Mount A."/>
            <person name="Hedgecock D."/>
            <person name="Xu Z."/>
            <person name="Liu Y."/>
            <person name="Domazet-Loso T."/>
            <person name="Du Y."/>
            <person name="Sun X."/>
            <person name="Zhang S."/>
            <person name="Liu B."/>
            <person name="Cheng P."/>
            <person name="Jiang X."/>
            <person name="Li J."/>
            <person name="Fan D."/>
            <person name="Wang W."/>
            <person name="Fu W."/>
            <person name="Wang T."/>
            <person name="Wang B."/>
            <person name="Zhang J."/>
            <person name="Peng Z."/>
            <person name="Li Y."/>
            <person name="Li N."/>
            <person name="Wang J."/>
            <person name="Chen M."/>
            <person name="He Y."/>
            <person name="Tan F."/>
            <person name="Song X."/>
            <person name="Zheng Q."/>
            <person name="Huang R."/>
            <person name="Yang H."/>
            <person name="Du X."/>
            <person name="Chen L."/>
            <person name="Yang M."/>
            <person name="Gaffney P.M."/>
            <person name="Wang S."/>
            <person name="Luo L."/>
            <person name="She Z."/>
            <person name="Ming Y."/>
            <person name="Huang W."/>
            <person name="Zhang S."/>
            <person name="Huang B."/>
            <person name="Zhang Y."/>
            <person name="Qu T."/>
            <person name="Ni P."/>
            <person name="Miao G."/>
            <person name="Wang J."/>
            <person name="Wang Q."/>
            <person name="Steinberg C.E."/>
            <person name="Wang H."/>
            <person name="Li N."/>
            <person name="Qian L."/>
            <person name="Zhang G."/>
            <person name="Li Y."/>
            <person name="Yang H."/>
            <person name="Liu X."/>
            <person name="Wang J."/>
            <person name="Yin Y."/>
            <person name="Wang J."/>
        </authorList>
    </citation>
    <scope>NUCLEOTIDE SEQUENCE [LARGE SCALE GENOMIC DNA]</scope>
    <source>
        <strain evidence="3">05x7-T-G4-1.051#20</strain>
    </source>
</reference>
<proteinExistence type="predicted"/>
<accession>K1Q6Y8</accession>
<evidence type="ECO:0000256" key="1">
    <source>
        <dbReference type="SAM" id="MobiDB-lite"/>
    </source>
</evidence>
<dbReference type="HOGENOM" id="CLU_2225759_0_0_1"/>
<name>K1Q6Y8_MAGGI</name>
<dbReference type="AlphaFoldDB" id="K1Q6Y8"/>
<keyword evidence="2" id="KW-1133">Transmembrane helix</keyword>
<dbReference type="EMBL" id="JH817549">
    <property type="protein sequence ID" value="EKC32527.1"/>
    <property type="molecule type" value="Genomic_DNA"/>
</dbReference>
<sequence>MIVMFIKTSTNIVNSWSLDICCDCDALENLTKTTCTNTTKVVPVANPVTNLGTIIGAAGGGMVFGSVVTVLLSKVEEPAKQREQSSSRKDVDNQFIGLNKENKSGK</sequence>
<gene>
    <name evidence="3" type="ORF">CGI_10012707</name>
</gene>
<evidence type="ECO:0000313" key="3">
    <source>
        <dbReference type="EMBL" id="EKC32527.1"/>
    </source>
</evidence>
<organism evidence="3">
    <name type="scientific">Magallana gigas</name>
    <name type="common">Pacific oyster</name>
    <name type="synonym">Crassostrea gigas</name>
    <dbReference type="NCBI Taxonomy" id="29159"/>
    <lineage>
        <taxon>Eukaryota</taxon>
        <taxon>Metazoa</taxon>
        <taxon>Spiralia</taxon>
        <taxon>Lophotrochozoa</taxon>
        <taxon>Mollusca</taxon>
        <taxon>Bivalvia</taxon>
        <taxon>Autobranchia</taxon>
        <taxon>Pteriomorphia</taxon>
        <taxon>Ostreida</taxon>
        <taxon>Ostreoidea</taxon>
        <taxon>Ostreidae</taxon>
        <taxon>Magallana</taxon>
    </lineage>
</organism>
<keyword evidence="2" id="KW-0472">Membrane</keyword>
<feature type="transmembrane region" description="Helical" evidence="2">
    <location>
        <begin position="51"/>
        <end position="72"/>
    </location>
</feature>
<evidence type="ECO:0000256" key="2">
    <source>
        <dbReference type="SAM" id="Phobius"/>
    </source>
</evidence>
<feature type="region of interest" description="Disordered" evidence="1">
    <location>
        <begin position="78"/>
        <end position="106"/>
    </location>
</feature>
<protein>
    <submittedName>
        <fullName evidence="3">Uncharacterized protein</fullName>
    </submittedName>
</protein>
<feature type="compositionally biased region" description="Basic and acidic residues" evidence="1">
    <location>
        <begin position="78"/>
        <end position="92"/>
    </location>
</feature>
<keyword evidence="2" id="KW-0812">Transmembrane</keyword>
<dbReference type="InParanoid" id="K1Q6Y8"/>